<feature type="domain" description="Cdc37 N-terminal" evidence="10">
    <location>
        <begin position="1"/>
        <end position="119"/>
    </location>
</feature>
<dbReference type="InterPro" id="IPR013855">
    <property type="entry name" value="Cdc37_N_dom"/>
</dbReference>
<gene>
    <name evidence="11" type="ORF">ONB1V03_LOCUS10800</name>
</gene>
<dbReference type="GO" id="GO:0006457">
    <property type="term" value="P:protein folding"/>
    <property type="evidence" value="ECO:0007669"/>
    <property type="project" value="TreeGrafter"/>
</dbReference>
<evidence type="ECO:0000313" key="11">
    <source>
        <dbReference type="EMBL" id="CAD7654150.1"/>
    </source>
</evidence>
<dbReference type="GO" id="GO:0051082">
    <property type="term" value="F:unfolded protein binding"/>
    <property type="evidence" value="ECO:0007669"/>
    <property type="project" value="TreeGrafter"/>
</dbReference>
<evidence type="ECO:0000256" key="5">
    <source>
        <dbReference type="ARBA" id="ARBA00023186"/>
    </source>
</evidence>
<dbReference type="SMART" id="SM01069">
    <property type="entry name" value="CDC37_C"/>
    <property type="match status" value="1"/>
</dbReference>
<dbReference type="PANTHER" id="PTHR12800:SF4">
    <property type="entry name" value="HSP90 CO-CHAPERONE CDC37"/>
    <property type="match status" value="1"/>
</dbReference>
<dbReference type="AlphaFoldDB" id="A0A7R9M5V4"/>
<feature type="region of interest" description="Disordered" evidence="7">
    <location>
        <begin position="1"/>
        <end position="23"/>
    </location>
</feature>
<evidence type="ECO:0000256" key="3">
    <source>
        <dbReference type="ARBA" id="ARBA00020496"/>
    </source>
</evidence>
<dbReference type="Gene3D" id="6.10.140.250">
    <property type="match status" value="1"/>
</dbReference>
<dbReference type="GO" id="GO:0031072">
    <property type="term" value="F:heat shock protein binding"/>
    <property type="evidence" value="ECO:0007669"/>
    <property type="project" value="TreeGrafter"/>
</dbReference>
<feature type="region of interest" description="Disordered" evidence="7">
    <location>
        <begin position="344"/>
        <end position="367"/>
    </location>
</feature>
<evidence type="ECO:0000256" key="1">
    <source>
        <dbReference type="ARBA" id="ARBA00004496"/>
    </source>
</evidence>
<evidence type="ECO:0000256" key="2">
    <source>
        <dbReference type="ARBA" id="ARBA00006222"/>
    </source>
</evidence>
<evidence type="ECO:0000259" key="9">
    <source>
        <dbReference type="SMART" id="SM01070"/>
    </source>
</evidence>
<dbReference type="FunFam" id="1.20.58.610:FF:000001">
    <property type="entry name" value="Hsp90 co-chaperone Cdc37-like 1"/>
    <property type="match status" value="1"/>
</dbReference>
<comment type="similarity">
    <text evidence="2">Belongs to the CDC37 family.</text>
</comment>
<evidence type="ECO:0000259" key="10">
    <source>
        <dbReference type="SMART" id="SM01071"/>
    </source>
</evidence>
<feature type="domain" description="Cdc37 Hsp90 binding" evidence="9">
    <location>
        <begin position="117"/>
        <end position="276"/>
    </location>
</feature>
<dbReference type="InterPro" id="IPR013874">
    <property type="entry name" value="Cdc37_Hsp90-bd"/>
</dbReference>
<dbReference type="GO" id="GO:0005737">
    <property type="term" value="C:cytoplasm"/>
    <property type="evidence" value="ECO:0007669"/>
    <property type="project" value="UniProtKB-SubCell"/>
</dbReference>
<keyword evidence="12" id="KW-1185">Reference proteome</keyword>
<dbReference type="GO" id="GO:0050821">
    <property type="term" value="P:protein stabilization"/>
    <property type="evidence" value="ECO:0007669"/>
    <property type="project" value="TreeGrafter"/>
</dbReference>
<dbReference type="EMBL" id="OC922408">
    <property type="protein sequence ID" value="CAD7654150.1"/>
    <property type="molecule type" value="Genomic_DNA"/>
</dbReference>
<evidence type="ECO:0000259" key="8">
    <source>
        <dbReference type="SMART" id="SM01069"/>
    </source>
</evidence>
<dbReference type="PANTHER" id="PTHR12800">
    <property type="entry name" value="CDC37-RELATED"/>
    <property type="match status" value="1"/>
</dbReference>
<name>A0A7R9M5V4_9ACAR</name>
<reference evidence="11" key="1">
    <citation type="submission" date="2020-11" db="EMBL/GenBank/DDBJ databases">
        <authorList>
            <person name="Tran Van P."/>
        </authorList>
    </citation>
    <scope>NUCLEOTIDE SEQUENCE</scope>
</reference>
<dbReference type="Pfam" id="PF03234">
    <property type="entry name" value="CDC37_N"/>
    <property type="match status" value="1"/>
</dbReference>
<dbReference type="Proteomes" id="UP000728032">
    <property type="component" value="Unassembled WGS sequence"/>
</dbReference>
<comment type="subcellular location">
    <subcellularLocation>
        <location evidence="1">Cytoplasm</location>
    </subcellularLocation>
</comment>
<dbReference type="OrthoDB" id="440202at2759"/>
<accession>A0A7R9M5V4</accession>
<protein>
    <recommendedName>
        <fullName evidence="3">Hsp90 co-chaperone Cdc37</fullName>
    </recommendedName>
    <alternativeName>
        <fullName evidence="6">Hsp90 chaperone protein kinase-targeting subunit</fullName>
    </alternativeName>
</protein>
<proteinExistence type="inferred from homology"/>
<feature type="compositionally biased region" description="Basic and acidic residues" evidence="7">
    <location>
        <begin position="1"/>
        <end position="11"/>
    </location>
</feature>
<dbReference type="Gene3D" id="1.20.58.610">
    <property type="entry name" value="Cdc37, Hsp90 binding domain"/>
    <property type="match status" value="1"/>
</dbReference>
<dbReference type="InterPro" id="IPR004918">
    <property type="entry name" value="Cdc37"/>
</dbReference>
<dbReference type="EMBL" id="CAJPVJ010007583">
    <property type="protein sequence ID" value="CAG2171337.1"/>
    <property type="molecule type" value="Genomic_DNA"/>
</dbReference>
<evidence type="ECO:0000313" key="12">
    <source>
        <dbReference type="Proteomes" id="UP000728032"/>
    </source>
</evidence>
<dbReference type="SUPFAM" id="SSF101391">
    <property type="entry name" value="Hsp90 co-chaperone CDC37"/>
    <property type="match status" value="1"/>
</dbReference>
<dbReference type="GO" id="GO:0019901">
    <property type="term" value="F:protein kinase binding"/>
    <property type="evidence" value="ECO:0007669"/>
    <property type="project" value="InterPro"/>
</dbReference>
<evidence type="ECO:0000256" key="7">
    <source>
        <dbReference type="SAM" id="MobiDB-lite"/>
    </source>
</evidence>
<dbReference type="InterPro" id="IPR038189">
    <property type="entry name" value="Cdc37_Hsp90-bd_sf"/>
</dbReference>
<organism evidence="11">
    <name type="scientific">Oppiella nova</name>
    <dbReference type="NCBI Taxonomy" id="334625"/>
    <lineage>
        <taxon>Eukaryota</taxon>
        <taxon>Metazoa</taxon>
        <taxon>Ecdysozoa</taxon>
        <taxon>Arthropoda</taxon>
        <taxon>Chelicerata</taxon>
        <taxon>Arachnida</taxon>
        <taxon>Acari</taxon>
        <taxon>Acariformes</taxon>
        <taxon>Sarcoptiformes</taxon>
        <taxon>Oribatida</taxon>
        <taxon>Brachypylina</taxon>
        <taxon>Oppioidea</taxon>
        <taxon>Oppiidae</taxon>
        <taxon>Oppiella</taxon>
    </lineage>
</organism>
<dbReference type="SMART" id="SM01070">
    <property type="entry name" value="CDC37_M"/>
    <property type="match status" value="1"/>
</dbReference>
<keyword evidence="5" id="KW-0143">Chaperone</keyword>
<keyword evidence="4" id="KW-0963">Cytoplasm</keyword>
<feature type="domain" description="Cdc37 C-terminal" evidence="8">
    <location>
        <begin position="280"/>
        <end position="367"/>
    </location>
</feature>
<sequence>MVDYSKWKSIEISDDEDDTHPNIDTASLFRWRHQARVERMDEMQKSRQELRDQMKETEKQLKEVSLKAKASDDNEAREKLKKLESEKKELEDKELELEKKEKTLPWNVDTISKEGWSKTVINKPVPKADRSQLSDEELEKIYKEFVSKNESKIKHFGLLSKADDCKQYLMANQELVCEETANYLALWCLNLEIEEKHELMEFVAKQVVSMQYILELSKQLDVDPRGCVSAFFARIDKADKEYKEAFQDELSSFKERIRERARKRIEQAMKEVEEEERQKRIGPGGLDPEEVFNSLPESLQKCFESRDVALLQETIGQLDEKDARYHMKRCVDSGLWVPDAKYLQTAENDESEPNSEAIYSEPKPKDN</sequence>
<evidence type="ECO:0000256" key="4">
    <source>
        <dbReference type="ARBA" id="ARBA00022490"/>
    </source>
</evidence>
<dbReference type="Pfam" id="PF08565">
    <property type="entry name" value="CDC37_M"/>
    <property type="match status" value="1"/>
</dbReference>
<dbReference type="Pfam" id="PF08564">
    <property type="entry name" value="CDC37_C"/>
    <property type="match status" value="1"/>
</dbReference>
<evidence type="ECO:0000256" key="6">
    <source>
        <dbReference type="ARBA" id="ARBA00031396"/>
    </source>
</evidence>
<dbReference type="InterPro" id="IPR013873">
    <property type="entry name" value="Cdc37_C"/>
</dbReference>
<feature type="region of interest" description="Disordered" evidence="7">
    <location>
        <begin position="40"/>
        <end position="81"/>
    </location>
</feature>
<dbReference type="GO" id="GO:0051087">
    <property type="term" value="F:protein-folding chaperone binding"/>
    <property type="evidence" value="ECO:0007669"/>
    <property type="project" value="TreeGrafter"/>
</dbReference>
<dbReference type="SMART" id="SM01071">
    <property type="entry name" value="CDC37_N"/>
    <property type="match status" value="1"/>
</dbReference>